<evidence type="ECO:0000313" key="2">
    <source>
        <dbReference type="Proteomes" id="UP001501490"/>
    </source>
</evidence>
<dbReference type="InterPro" id="IPR021522">
    <property type="entry name" value="MctB"/>
</dbReference>
<reference evidence="2" key="1">
    <citation type="journal article" date="2019" name="Int. J. Syst. Evol. Microbiol.">
        <title>The Global Catalogue of Microorganisms (GCM) 10K type strain sequencing project: providing services to taxonomists for standard genome sequencing and annotation.</title>
        <authorList>
            <consortium name="The Broad Institute Genomics Platform"/>
            <consortium name="The Broad Institute Genome Sequencing Center for Infectious Disease"/>
            <person name="Wu L."/>
            <person name="Ma J."/>
        </authorList>
    </citation>
    <scope>NUCLEOTIDE SEQUENCE [LARGE SCALE GENOMIC DNA]</scope>
    <source>
        <strain evidence="2">JCM 16929</strain>
    </source>
</reference>
<dbReference type="Pfam" id="PF11382">
    <property type="entry name" value="MctB"/>
    <property type="match status" value="1"/>
</dbReference>
<organism evidence="1 2">
    <name type="scientific">Microlunatus ginsengisoli</name>
    <dbReference type="NCBI Taxonomy" id="363863"/>
    <lineage>
        <taxon>Bacteria</taxon>
        <taxon>Bacillati</taxon>
        <taxon>Actinomycetota</taxon>
        <taxon>Actinomycetes</taxon>
        <taxon>Propionibacteriales</taxon>
        <taxon>Propionibacteriaceae</taxon>
        <taxon>Microlunatus</taxon>
    </lineage>
</organism>
<proteinExistence type="predicted"/>
<keyword evidence="2" id="KW-1185">Reference proteome</keyword>
<comment type="caution">
    <text evidence="1">The sequence shown here is derived from an EMBL/GenBank/DDBJ whole genome shotgun (WGS) entry which is preliminary data.</text>
</comment>
<evidence type="ECO:0000313" key="1">
    <source>
        <dbReference type="EMBL" id="GAA3603377.1"/>
    </source>
</evidence>
<dbReference type="RefSeq" id="WP_344801146.1">
    <property type="nucleotide sequence ID" value="NZ_BAABAB010000002.1"/>
</dbReference>
<protein>
    <submittedName>
        <fullName evidence="1">Copper transporter</fullName>
    </submittedName>
</protein>
<dbReference type="Proteomes" id="UP001501490">
    <property type="component" value="Unassembled WGS sequence"/>
</dbReference>
<sequence length="308" mass="31330">MINFRYHIVSLMAVFLALSVGIVIGVTLRPSVDSGLTQQAEQDRKTVQELRTEIDRRNALEKYREAYDDRVAPTVTAGLLTGRRVALIVMPDAPSATVDAIAKAVPVAGGEITKTARIDDSAFADSAPDKVDEAIGSEESVLGLEPDASAAGKLGVAVGRALLAKEPAAEDAVAKALTKALSGAGLVAFDGKAPELADLAVIVTAEAPAVTPTADQLAAHVQFDLGVAGTSAGTVVAGPNSTGIQGTDVLAVRTDANGAGVLSTVDVADLSSGVTTVLLAGKEQLLGRHGHYGALTGADAPTPELPVR</sequence>
<gene>
    <name evidence="1" type="ORF">GCM10022236_01410</name>
</gene>
<name>A0ABP6ZB98_9ACTN</name>
<dbReference type="EMBL" id="BAABAB010000002">
    <property type="protein sequence ID" value="GAA3603377.1"/>
    <property type="molecule type" value="Genomic_DNA"/>
</dbReference>
<accession>A0ABP6ZB98</accession>